<name>A0A081RLR4_9ARCH</name>
<proteinExistence type="predicted"/>
<reference evidence="1 2" key="1">
    <citation type="submission" date="2014-06" db="EMBL/GenBank/DDBJ databases">
        <authorList>
            <person name="Ngugi D.K."/>
            <person name="Blom J."/>
            <person name="Alam I."/>
            <person name="Rashid M."/>
            <person name="Ba Alawi W."/>
            <person name="Zhang G."/>
            <person name="Hikmawan T."/>
            <person name="Guan Y."/>
            <person name="Antunes A."/>
            <person name="Siam R."/>
            <person name="ElDorry H."/>
            <person name="Bajic V."/>
            <person name="Stingl U."/>
        </authorList>
    </citation>
    <scope>NUCLEOTIDE SEQUENCE [LARGE SCALE GENOMIC DNA]</scope>
    <source>
        <strain evidence="1">SCGC AAA799-N04</strain>
    </source>
</reference>
<gene>
    <name evidence="1" type="ORF">AAA799N04_01434</name>
</gene>
<organism evidence="1 2">
    <name type="scientific">Marine Group I thaumarchaeote SCGC AAA799-N04</name>
    <dbReference type="NCBI Taxonomy" id="1502293"/>
    <lineage>
        <taxon>Archaea</taxon>
        <taxon>Nitrososphaerota</taxon>
        <taxon>Marine Group I</taxon>
    </lineage>
</organism>
<evidence type="ECO:0000313" key="1">
    <source>
        <dbReference type="EMBL" id="KEQ56137.1"/>
    </source>
</evidence>
<dbReference type="EMBL" id="JOKN01000031">
    <property type="protein sequence ID" value="KEQ56137.1"/>
    <property type="molecule type" value="Genomic_DNA"/>
</dbReference>
<keyword evidence="2" id="KW-1185">Reference proteome</keyword>
<comment type="caution">
    <text evidence="1">The sequence shown here is derived from an EMBL/GenBank/DDBJ whole genome shotgun (WGS) entry which is preliminary data.</text>
</comment>
<sequence length="58" mass="6917">MKHVFYCDDTNPKKFKIQFNSGSLKKDDTWFLCDVCNQKSAFRSFRISEILLDKFDNC</sequence>
<dbReference type="AlphaFoldDB" id="A0A081RLR4"/>
<dbReference type="Proteomes" id="UP000028059">
    <property type="component" value="Unassembled WGS sequence"/>
</dbReference>
<accession>A0A081RLR4</accession>
<protein>
    <submittedName>
        <fullName evidence="1">Uncharacterized protein</fullName>
    </submittedName>
</protein>
<evidence type="ECO:0000313" key="2">
    <source>
        <dbReference type="Proteomes" id="UP000028059"/>
    </source>
</evidence>